<gene>
    <name evidence="3" type="ORF">Sjap_002848</name>
</gene>
<dbReference type="Pfam" id="PF24758">
    <property type="entry name" value="LRR_At5g56370"/>
    <property type="match status" value="1"/>
</dbReference>
<dbReference type="PANTHER" id="PTHR31900:SF30">
    <property type="entry name" value="SUPERFAMILY PROTEIN, PUTATIVE-RELATED"/>
    <property type="match status" value="1"/>
</dbReference>
<dbReference type="SUPFAM" id="SSF52047">
    <property type="entry name" value="RNI-like"/>
    <property type="match status" value="1"/>
</dbReference>
<reference evidence="3 4" key="1">
    <citation type="submission" date="2024-01" db="EMBL/GenBank/DDBJ databases">
        <title>Genome assemblies of Stephania.</title>
        <authorList>
            <person name="Yang L."/>
        </authorList>
    </citation>
    <scope>NUCLEOTIDE SEQUENCE [LARGE SCALE GENOMIC DNA]</scope>
    <source>
        <strain evidence="3">QJT</strain>
        <tissue evidence="3">Leaf</tissue>
    </source>
</reference>
<dbReference type="PANTHER" id="PTHR31900">
    <property type="entry name" value="F-BOX/RNI SUPERFAMILY PROTEIN-RELATED"/>
    <property type="match status" value="1"/>
</dbReference>
<sequence length="424" mass="47687">MTSKKSNGGDRISPLSDSILHHILSFLHTKSAVQTSVLSSRWRHLWKSMPHLIFDKKITPNAKSFAGLVYEVLLFRQTTSHIHSFRLLSMDDTDDARDLYNWIVVAIGRNVKEIEIDLLTYNPIKLPNSLFTCQTLTSLELSSSSSIQKLELPDKISLPMLETLSLDSFSFGDVEAVNKLISGCPVLLRLEILGCDLDVEGCLVIDAPTLLTLAVEYGANSGGLLDLHKCEIRINAPNLDVFWCADYIARKFTFVGERTLLDSAEIYLVANGNDFFAPLLDLSISEDEGEKKEHARRCTSLLGAVCGTKRLHLGAWMLLNDSSGKLLNWDEEIFNSANVVGESQWFPKRCIFHHLKVIEIHDVIGYMNEFNVLEFLLENALILEKIIIWTSNDISCDRKKGLINFSKALLKIPRASSDIVILFF</sequence>
<organism evidence="3 4">
    <name type="scientific">Stephania japonica</name>
    <dbReference type="NCBI Taxonomy" id="461633"/>
    <lineage>
        <taxon>Eukaryota</taxon>
        <taxon>Viridiplantae</taxon>
        <taxon>Streptophyta</taxon>
        <taxon>Embryophyta</taxon>
        <taxon>Tracheophyta</taxon>
        <taxon>Spermatophyta</taxon>
        <taxon>Magnoliopsida</taxon>
        <taxon>Ranunculales</taxon>
        <taxon>Menispermaceae</taxon>
        <taxon>Menispermoideae</taxon>
        <taxon>Cissampelideae</taxon>
        <taxon>Stephania</taxon>
    </lineage>
</organism>
<accession>A0AAP0KMM8</accession>
<feature type="domain" description="FBD" evidence="2">
    <location>
        <begin position="349"/>
        <end position="424"/>
    </location>
</feature>
<evidence type="ECO:0008006" key="5">
    <source>
        <dbReference type="Google" id="ProtNLM"/>
    </source>
</evidence>
<evidence type="ECO:0000259" key="2">
    <source>
        <dbReference type="SMART" id="SM00579"/>
    </source>
</evidence>
<dbReference type="InterPro" id="IPR053781">
    <property type="entry name" value="F-box_AtFBL13-like"/>
</dbReference>
<dbReference type="InterPro" id="IPR032675">
    <property type="entry name" value="LRR_dom_sf"/>
</dbReference>
<dbReference type="Pfam" id="PF08387">
    <property type="entry name" value="FBD"/>
    <property type="match status" value="1"/>
</dbReference>
<protein>
    <recommendedName>
        <fullName evidence="5">F-box domain-containing protein</fullName>
    </recommendedName>
</protein>
<feature type="domain" description="F-box" evidence="1">
    <location>
        <begin position="15"/>
        <end position="55"/>
    </location>
</feature>
<dbReference type="SMART" id="SM00579">
    <property type="entry name" value="FBD"/>
    <property type="match status" value="1"/>
</dbReference>
<evidence type="ECO:0000259" key="1">
    <source>
        <dbReference type="SMART" id="SM00256"/>
    </source>
</evidence>
<dbReference type="CDD" id="cd22160">
    <property type="entry name" value="F-box_AtFBL13-like"/>
    <property type="match status" value="1"/>
</dbReference>
<comment type="caution">
    <text evidence="3">The sequence shown here is derived from an EMBL/GenBank/DDBJ whole genome shotgun (WGS) entry which is preliminary data.</text>
</comment>
<dbReference type="AlphaFoldDB" id="A0AAP0KMM8"/>
<dbReference type="EMBL" id="JBBNAE010000001">
    <property type="protein sequence ID" value="KAK9155368.1"/>
    <property type="molecule type" value="Genomic_DNA"/>
</dbReference>
<dbReference type="InterPro" id="IPR036047">
    <property type="entry name" value="F-box-like_dom_sf"/>
</dbReference>
<dbReference type="SUPFAM" id="SSF81383">
    <property type="entry name" value="F-box domain"/>
    <property type="match status" value="1"/>
</dbReference>
<name>A0AAP0KMM8_9MAGN</name>
<dbReference type="InterPro" id="IPR006566">
    <property type="entry name" value="FBD"/>
</dbReference>
<dbReference type="InterPro" id="IPR001810">
    <property type="entry name" value="F-box_dom"/>
</dbReference>
<dbReference type="Pfam" id="PF00646">
    <property type="entry name" value="F-box"/>
    <property type="match status" value="1"/>
</dbReference>
<evidence type="ECO:0000313" key="3">
    <source>
        <dbReference type="EMBL" id="KAK9155368.1"/>
    </source>
</evidence>
<dbReference type="Proteomes" id="UP001417504">
    <property type="component" value="Unassembled WGS sequence"/>
</dbReference>
<dbReference type="Gene3D" id="3.80.10.10">
    <property type="entry name" value="Ribonuclease Inhibitor"/>
    <property type="match status" value="1"/>
</dbReference>
<dbReference type="SMART" id="SM00256">
    <property type="entry name" value="FBOX"/>
    <property type="match status" value="1"/>
</dbReference>
<proteinExistence type="predicted"/>
<dbReference type="InterPro" id="IPR055411">
    <property type="entry name" value="LRR_FXL15/At3g58940/PEG3-like"/>
</dbReference>
<keyword evidence="4" id="KW-1185">Reference proteome</keyword>
<dbReference type="InterPro" id="IPR050232">
    <property type="entry name" value="FBL13/AtMIF1-like"/>
</dbReference>
<evidence type="ECO:0000313" key="4">
    <source>
        <dbReference type="Proteomes" id="UP001417504"/>
    </source>
</evidence>